<dbReference type="Gene3D" id="1.10.8.60">
    <property type="match status" value="1"/>
</dbReference>
<sequence>MRRNKPTCSFCGRKHPEVAHLIESPLGEVFICNECITRARELLENESKAAFAGPSHLPKPTEIKAFLDQYVIGQETPKKTLSVAVYNHYKRLLHPEAEVQKSNVLLIGPTGTGKTLLAESLARMLDVPFAIADATTLTEAGYVGEDVENVLLRLLQAAEFDVQAAEKGIIYIDEIDKIARKSENPSLTRDVSGEGVQQALLKIVEGTVANVPPQGGRKHPHQEFISINTKNILFILGGAFDGLERIVLSRVDQNPIGFARPKRSEEKPEVIPEDLVRYGLIPEFVGRLPVVVSLEALDEEALVRILTEPKGALVRQYQELLRMEGIELRFTPGVLREIARRALKRATGARGLRAVIEKAMMDLMFELPGSGVHDLTFDLPHLDKPLKALEEARLRQAS</sequence>
<evidence type="ECO:0000256" key="3">
    <source>
        <dbReference type="ARBA" id="ARBA00022833"/>
    </source>
</evidence>
<protein>
    <recommendedName>
        <fullName evidence="6">ATP-dependent Clp protease ATP-binding subunit ClpX</fullName>
    </recommendedName>
</protein>
<feature type="binding site" evidence="6 7">
    <location>
        <position position="35"/>
    </location>
    <ligand>
        <name>Zn(2+)</name>
        <dbReference type="ChEBI" id="CHEBI:29105"/>
    </ligand>
</feature>
<evidence type="ECO:0000256" key="6">
    <source>
        <dbReference type="HAMAP-Rule" id="MF_00175"/>
    </source>
</evidence>
<dbReference type="SMART" id="SM01086">
    <property type="entry name" value="ClpB_D2-small"/>
    <property type="match status" value="1"/>
</dbReference>
<dbReference type="NCBIfam" id="NF003745">
    <property type="entry name" value="PRK05342.1"/>
    <property type="match status" value="1"/>
</dbReference>
<feature type="binding site" evidence="6 7">
    <location>
        <position position="32"/>
    </location>
    <ligand>
        <name>Zn(2+)</name>
        <dbReference type="ChEBI" id="CHEBI:29105"/>
    </ligand>
</feature>
<evidence type="ECO:0000256" key="5">
    <source>
        <dbReference type="ARBA" id="ARBA00023186"/>
    </source>
</evidence>
<dbReference type="SMART" id="SM00382">
    <property type="entry name" value="AAA"/>
    <property type="match status" value="1"/>
</dbReference>
<dbReference type="Gene3D" id="3.40.50.300">
    <property type="entry name" value="P-loop containing nucleotide triphosphate hydrolases"/>
    <property type="match status" value="1"/>
</dbReference>
<dbReference type="OrthoDB" id="9804062at2"/>
<dbReference type="FunFam" id="3.40.50.300:FF:000005">
    <property type="entry name" value="ATP-dependent Clp protease ATP-binding subunit ClpX"/>
    <property type="match status" value="1"/>
</dbReference>
<comment type="subunit">
    <text evidence="6">Component of the ClpX-ClpP complex. Forms a hexameric ring that, in the presence of ATP, binds to fourteen ClpP subunits assembled into a disk-like structure with a central cavity, resembling the structure of eukaryotic proteasomes.</text>
</comment>
<keyword evidence="4 6" id="KW-0067">ATP-binding</keyword>
<dbReference type="InterPro" id="IPR004487">
    <property type="entry name" value="Clp_protease_ATP-bd_su_ClpX"/>
</dbReference>
<dbReference type="InterPro" id="IPR038366">
    <property type="entry name" value="Znf_CppX_C4_sf"/>
</dbReference>
<dbReference type="NCBIfam" id="TIGR00382">
    <property type="entry name" value="clpX"/>
    <property type="match status" value="1"/>
</dbReference>
<evidence type="ECO:0000313" key="10">
    <source>
        <dbReference type="Proteomes" id="UP000266178"/>
    </source>
</evidence>
<dbReference type="SUPFAM" id="SSF52540">
    <property type="entry name" value="P-loop containing nucleoside triphosphate hydrolases"/>
    <property type="match status" value="1"/>
</dbReference>
<dbReference type="GO" id="GO:0046983">
    <property type="term" value="F:protein dimerization activity"/>
    <property type="evidence" value="ECO:0007669"/>
    <property type="project" value="UniProtKB-UniRule"/>
</dbReference>
<dbReference type="RefSeq" id="WP_119356003.1">
    <property type="nucleotide sequence ID" value="NZ_BJXM01000007.1"/>
</dbReference>
<dbReference type="HAMAP" id="MF_00175">
    <property type="entry name" value="ClpX"/>
    <property type="match status" value="1"/>
</dbReference>
<proteinExistence type="inferred from homology"/>
<dbReference type="InterPro" id="IPR003959">
    <property type="entry name" value="ATPase_AAA_core"/>
</dbReference>
<dbReference type="InterPro" id="IPR003593">
    <property type="entry name" value="AAA+_ATPase"/>
</dbReference>
<dbReference type="InterPro" id="IPR027417">
    <property type="entry name" value="P-loop_NTPase"/>
</dbReference>
<evidence type="ECO:0000256" key="7">
    <source>
        <dbReference type="PROSITE-ProRule" id="PRU01250"/>
    </source>
</evidence>
<comment type="caution">
    <text evidence="9">The sequence shown here is derived from an EMBL/GenBank/DDBJ whole genome shotgun (WGS) entry which is preliminary data.</text>
</comment>
<dbReference type="InterPro" id="IPR019489">
    <property type="entry name" value="Clp_ATPase_C"/>
</dbReference>
<evidence type="ECO:0000259" key="8">
    <source>
        <dbReference type="PROSITE" id="PS51902"/>
    </source>
</evidence>
<dbReference type="InterPro" id="IPR046425">
    <property type="entry name" value="ClpX_bact"/>
</dbReference>
<dbReference type="FunFam" id="1.10.8.60:FF:000002">
    <property type="entry name" value="ATP-dependent Clp protease ATP-binding subunit ClpX"/>
    <property type="match status" value="1"/>
</dbReference>
<dbReference type="Pfam" id="PF06689">
    <property type="entry name" value="zf-C4_ClpX"/>
    <property type="match status" value="1"/>
</dbReference>
<name>A0A399FBW4_9DEIN</name>
<dbReference type="GO" id="GO:0016887">
    <property type="term" value="F:ATP hydrolysis activity"/>
    <property type="evidence" value="ECO:0007669"/>
    <property type="project" value="InterPro"/>
</dbReference>
<dbReference type="GO" id="GO:0051301">
    <property type="term" value="P:cell division"/>
    <property type="evidence" value="ECO:0007669"/>
    <property type="project" value="TreeGrafter"/>
</dbReference>
<keyword evidence="5 6" id="KW-0143">Chaperone</keyword>
<dbReference type="AlphaFoldDB" id="A0A399FBW4"/>
<reference evidence="9 10" key="1">
    <citation type="submission" date="2018-08" db="EMBL/GenBank/DDBJ databases">
        <title>Meiothermus granaticius genome AF-68 sequencing project.</title>
        <authorList>
            <person name="Da Costa M.S."/>
            <person name="Albuquerque L."/>
            <person name="Raposo P."/>
            <person name="Froufe H.J.C."/>
            <person name="Barroso C.S."/>
            <person name="Egas C."/>
        </authorList>
    </citation>
    <scope>NUCLEOTIDE SEQUENCE [LARGE SCALE GENOMIC DNA]</scope>
    <source>
        <strain evidence="9 10">AF-68</strain>
    </source>
</reference>
<feature type="binding site" evidence="6 7">
    <location>
        <position position="11"/>
    </location>
    <ligand>
        <name>Zn(2+)</name>
        <dbReference type="ChEBI" id="CHEBI:29105"/>
    </ligand>
</feature>
<gene>
    <name evidence="6 9" type="primary">clpX</name>
    <name evidence="9" type="ORF">Mgrana_00477</name>
</gene>
<dbReference type="Pfam" id="PF07724">
    <property type="entry name" value="AAA_2"/>
    <property type="match status" value="1"/>
</dbReference>
<dbReference type="GO" id="GO:0008270">
    <property type="term" value="F:zinc ion binding"/>
    <property type="evidence" value="ECO:0007669"/>
    <property type="project" value="UniProtKB-UniRule"/>
</dbReference>
<dbReference type="SUPFAM" id="SSF57716">
    <property type="entry name" value="Glucocorticoid receptor-like (DNA-binding domain)"/>
    <property type="match status" value="1"/>
</dbReference>
<organism evidence="9 10">
    <name type="scientific">Meiothermus granaticius NBRC 107808</name>
    <dbReference type="NCBI Taxonomy" id="1227551"/>
    <lineage>
        <taxon>Bacteria</taxon>
        <taxon>Thermotogati</taxon>
        <taxon>Deinococcota</taxon>
        <taxon>Deinococci</taxon>
        <taxon>Thermales</taxon>
        <taxon>Thermaceae</taxon>
        <taxon>Meiothermus</taxon>
    </lineage>
</organism>
<comment type="function">
    <text evidence="6">ATP-dependent specificity component of the Clp protease. It directs the protease to specific substrates. Can perform chaperone functions in the absence of ClpP.</text>
</comment>
<dbReference type="Pfam" id="PF10431">
    <property type="entry name" value="ClpB_D2-small"/>
    <property type="match status" value="1"/>
</dbReference>
<dbReference type="GO" id="GO:0009376">
    <property type="term" value="C:HslUV protease complex"/>
    <property type="evidence" value="ECO:0007669"/>
    <property type="project" value="TreeGrafter"/>
</dbReference>
<dbReference type="PROSITE" id="PS51902">
    <property type="entry name" value="CLPX_ZB"/>
    <property type="match status" value="1"/>
</dbReference>
<dbReference type="GO" id="GO:0051082">
    <property type="term" value="F:unfolded protein binding"/>
    <property type="evidence" value="ECO:0007669"/>
    <property type="project" value="UniProtKB-UniRule"/>
</dbReference>
<evidence type="ECO:0000256" key="1">
    <source>
        <dbReference type="ARBA" id="ARBA00022723"/>
    </source>
</evidence>
<dbReference type="Gene3D" id="6.20.220.10">
    <property type="entry name" value="ClpX chaperone, C4-type zinc finger domain"/>
    <property type="match status" value="1"/>
</dbReference>
<dbReference type="SMART" id="SM00994">
    <property type="entry name" value="zf-C4_ClpX"/>
    <property type="match status" value="1"/>
</dbReference>
<comment type="similarity">
    <text evidence="6 7">Belongs to the ClpX chaperone family.</text>
</comment>
<dbReference type="GO" id="GO:0051603">
    <property type="term" value="P:proteolysis involved in protein catabolic process"/>
    <property type="evidence" value="ECO:0007669"/>
    <property type="project" value="TreeGrafter"/>
</dbReference>
<evidence type="ECO:0000256" key="4">
    <source>
        <dbReference type="ARBA" id="ARBA00022840"/>
    </source>
</evidence>
<dbReference type="CDD" id="cd19497">
    <property type="entry name" value="RecA-like_ClpX"/>
    <property type="match status" value="1"/>
</dbReference>
<keyword evidence="2 6" id="KW-0547">Nucleotide-binding</keyword>
<accession>A0A399FBW4</accession>
<keyword evidence="3 6" id="KW-0862">Zinc</keyword>
<dbReference type="Proteomes" id="UP000266178">
    <property type="component" value="Unassembled WGS sequence"/>
</dbReference>
<keyword evidence="10" id="KW-1185">Reference proteome</keyword>
<dbReference type="InterPro" id="IPR050052">
    <property type="entry name" value="ATP-dep_Clp_protease_ClpX"/>
</dbReference>
<dbReference type="PANTHER" id="PTHR48102:SF7">
    <property type="entry name" value="ATP-DEPENDENT CLP PROTEASE ATP-BINDING SUBUNIT CLPX-LIKE, MITOCHONDRIAL"/>
    <property type="match status" value="1"/>
</dbReference>
<feature type="domain" description="ClpX-type ZB" evidence="8">
    <location>
        <begin position="1"/>
        <end position="51"/>
    </location>
</feature>
<evidence type="ECO:0000313" key="9">
    <source>
        <dbReference type="EMBL" id="RIH93653.1"/>
    </source>
</evidence>
<dbReference type="PANTHER" id="PTHR48102">
    <property type="entry name" value="ATP-DEPENDENT CLP PROTEASE ATP-BINDING SUBUNIT CLPX-LIKE, MITOCHONDRIAL-RELATED"/>
    <property type="match status" value="1"/>
</dbReference>
<feature type="binding site" evidence="6 7">
    <location>
        <position position="8"/>
    </location>
    <ligand>
        <name>Zn(2+)</name>
        <dbReference type="ChEBI" id="CHEBI:29105"/>
    </ligand>
</feature>
<keyword evidence="9" id="KW-0645">Protease</keyword>
<dbReference type="GO" id="GO:0005524">
    <property type="term" value="F:ATP binding"/>
    <property type="evidence" value="ECO:0007669"/>
    <property type="project" value="UniProtKB-UniRule"/>
</dbReference>
<keyword evidence="9" id="KW-0378">Hydrolase</keyword>
<keyword evidence="1 6" id="KW-0479">Metal-binding</keyword>
<dbReference type="InterPro" id="IPR059188">
    <property type="entry name" value="Znf_CLPX-like"/>
</dbReference>
<evidence type="ECO:0000256" key="2">
    <source>
        <dbReference type="ARBA" id="ARBA00022741"/>
    </source>
</evidence>
<dbReference type="InterPro" id="IPR010603">
    <property type="entry name" value="Znf_CppX_C4"/>
</dbReference>
<feature type="binding site" evidence="6">
    <location>
        <begin position="109"/>
        <end position="116"/>
    </location>
    <ligand>
        <name>ATP</name>
        <dbReference type="ChEBI" id="CHEBI:30616"/>
    </ligand>
</feature>
<dbReference type="GO" id="GO:0140662">
    <property type="term" value="F:ATP-dependent protein folding chaperone"/>
    <property type="evidence" value="ECO:0007669"/>
    <property type="project" value="InterPro"/>
</dbReference>
<dbReference type="EMBL" id="QWLB01000004">
    <property type="protein sequence ID" value="RIH93653.1"/>
    <property type="molecule type" value="Genomic_DNA"/>
</dbReference>
<dbReference type="GO" id="GO:0008233">
    <property type="term" value="F:peptidase activity"/>
    <property type="evidence" value="ECO:0007669"/>
    <property type="project" value="UniProtKB-KW"/>
</dbReference>